<reference evidence="1" key="1">
    <citation type="submission" date="2020-11" db="EMBL/GenBank/DDBJ databases">
        <authorList>
            <person name="Tran Van P."/>
        </authorList>
    </citation>
    <scope>NUCLEOTIDE SEQUENCE</scope>
</reference>
<name>A0A7R8ZHN2_TIMDO</name>
<dbReference type="EMBL" id="OA585162">
    <property type="protein sequence ID" value="CAD7206672.1"/>
    <property type="molecule type" value="Genomic_DNA"/>
</dbReference>
<protein>
    <submittedName>
        <fullName evidence="1">Uncharacterized protein</fullName>
    </submittedName>
</protein>
<gene>
    <name evidence="1" type="ORF">TDIB3V08_LOCUS12821</name>
</gene>
<evidence type="ECO:0000313" key="1">
    <source>
        <dbReference type="EMBL" id="CAD7206672.1"/>
    </source>
</evidence>
<organism evidence="1">
    <name type="scientific">Timema douglasi</name>
    <name type="common">Walking stick</name>
    <dbReference type="NCBI Taxonomy" id="61478"/>
    <lineage>
        <taxon>Eukaryota</taxon>
        <taxon>Metazoa</taxon>
        <taxon>Ecdysozoa</taxon>
        <taxon>Arthropoda</taxon>
        <taxon>Hexapoda</taxon>
        <taxon>Insecta</taxon>
        <taxon>Pterygota</taxon>
        <taxon>Neoptera</taxon>
        <taxon>Polyneoptera</taxon>
        <taxon>Phasmatodea</taxon>
        <taxon>Timematodea</taxon>
        <taxon>Timematoidea</taxon>
        <taxon>Timematidae</taxon>
        <taxon>Timema</taxon>
    </lineage>
</organism>
<proteinExistence type="predicted"/>
<dbReference type="AlphaFoldDB" id="A0A7R8ZHN2"/>
<sequence length="41" mass="4746">MMYISQTTYLLVGHLAAIRVLQVSSSSLRVWTSTRWIHLIL</sequence>
<accession>A0A7R8ZHN2</accession>